<dbReference type="Proteomes" id="UP001172673">
    <property type="component" value="Unassembled WGS sequence"/>
</dbReference>
<gene>
    <name evidence="1" type="ORF">H2200_006190</name>
</gene>
<evidence type="ECO:0000313" key="2">
    <source>
        <dbReference type="Proteomes" id="UP001172673"/>
    </source>
</evidence>
<dbReference type="AlphaFoldDB" id="A0AA38XAQ1"/>
<accession>A0AA38XAQ1</accession>
<name>A0AA38XAQ1_9EURO</name>
<comment type="caution">
    <text evidence="1">The sequence shown here is derived from an EMBL/GenBank/DDBJ whole genome shotgun (WGS) entry which is preliminary data.</text>
</comment>
<keyword evidence="2" id="KW-1185">Reference proteome</keyword>
<dbReference type="EMBL" id="JAPDRK010000008">
    <property type="protein sequence ID" value="KAJ9609861.1"/>
    <property type="molecule type" value="Genomic_DNA"/>
</dbReference>
<sequence>MTSLRMALAVAQHSTTRVFEKNQPLYAGYKAQYEVRPLFAPHIITKTDPFETSKPDSQSAKPKAVPLEDIAPDFSFSEYLSPSPRERKKESLLILLYDKPLDATHLVLLALNEECRKLKRGCLYHLPLRSDAAKGHPCDMVFVDEPWDENDTTTWDALDWARRFELCDAEVKLDPHEYVIPVCCRIMKFDLPQVLNVSGYHRRHTSESDPVIREHSNVVAWSRPLVDLSRVLLLYPHEHAMAVICHTTAAEYEPRCQTFPTPNDLSETFLPLQENNPTKVFGRSPEQSATASSAQMALPVSNLQVVLTLLILWNKGRRLTLPRPINYRPIQEWEKEWGSVRFLWQEVHSRVRDHDLTKQKAMLEFWPKE</sequence>
<evidence type="ECO:0000313" key="1">
    <source>
        <dbReference type="EMBL" id="KAJ9609861.1"/>
    </source>
</evidence>
<protein>
    <submittedName>
        <fullName evidence="1">Uncharacterized protein</fullName>
    </submittedName>
</protein>
<proteinExistence type="predicted"/>
<organism evidence="1 2">
    <name type="scientific">Cladophialophora chaetospira</name>
    <dbReference type="NCBI Taxonomy" id="386627"/>
    <lineage>
        <taxon>Eukaryota</taxon>
        <taxon>Fungi</taxon>
        <taxon>Dikarya</taxon>
        <taxon>Ascomycota</taxon>
        <taxon>Pezizomycotina</taxon>
        <taxon>Eurotiomycetes</taxon>
        <taxon>Chaetothyriomycetidae</taxon>
        <taxon>Chaetothyriales</taxon>
        <taxon>Herpotrichiellaceae</taxon>
        <taxon>Cladophialophora</taxon>
    </lineage>
</organism>
<reference evidence="1" key="1">
    <citation type="submission" date="2022-10" db="EMBL/GenBank/DDBJ databases">
        <title>Culturing micro-colonial fungi from biological soil crusts in the Mojave desert and describing Neophaeococcomyces mojavensis, and introducing the new genera and species Taxawa tesnikishii.</title>
        <authorList>
            <person name="Kurbessoian T."/>
            <person name="Stajich J.E."/>
        </authorList>
    </citation>
    <scope>NUCLEOTIDE SEQUENCE</scope>
    <source>
        <strain evidence="1">TK_41</strain>
    </source>
</reference>